<proteinExistence type="inferred from homology"/>
<dbReference type="CDD" id="cd13962">
    <property type="entry name" value="PT_UbiA_UBIAD1"/>
    <property type="match status" value="1"/>
</dbReference>
<feature type="compositionally biased region" description="Polar residues" evidence="10">
    <location>
        <begin position="43"/>
        <end position="55"/>
    </location>
</feature>
<sequence length="364" mass="37741">MAKPRPQRIDPDRLNRANAARNERAAQQKSLAGGSTAAGPSAKSKSNSSTKGRNSGNPAARNAAPKGAAQKRQPAKATWRDWVAGARIRTLSLSVAPVALGSAAAHVAGGFDLTIALLCLGVAVLLQIGVNYANDYSDGVRGTDQFRVGPSRLTGSGAAAPKHVLTVALVCFALGAACGLAIVVLTQLWWLLAVGALALLAAWFYTGGKRPYGYAGLGELVSFLFFGPVATAGTTFVQLGSVNLESWFAGLAMGLFTAAVMLINNLRDRVPDSQAGKKTLAVRMGDRPARALFAVLVLAPFGVLVFFALFYLWAPLVYLALLVAIPAAVIGVWGKTAAEALLALKLTSLAALLYGLALAAAIAF</sequence>
<dbReference type="NCBIfam" id="TIGR00751">
    <property type="entry name" value="menA"/>
    <property type="match status" value="1"/>
</dbReference>
<evidence type="ECO:0000256" key="3">
    <source>
        <dbReference type="ARBA" id="ARBA00022475"/>
    </source>
</evidence>
<feature type="transmembrane region" description="Helical" evidence="8">
    <location>
        <begin position="247"/>
        <end position="267"/>
    </location>
</feature>
<evidence type="ECO:0000256" key="7">
    <source>
        <dbReference type="ARBA" id="ARBA00023136"/>
    </source>
</evidence>
<keyword evidence="2 8" id="KW-0474">Menaquinone biosynthesis</keyword>
<evidence type="ECO:0000256" key="2">
    <source>
        <dbReference type="ARBA" id="ARBA00022428"/>
    </source>
</evidence>
<protein>
    <recommendedName>
        <fullName evidence="8 9">1,4-dihydroxy-2-naphthoate octaprenyltransferase</fullName>
        <shortName evidence="8">DHNA-octaprenyltransferase</shortName>
        <ecNumber evidence="8 9">2.5.1.74</ecNumber>
    </recommendedName>
</protein>
<dbReference type="GO" id="GO:0046428">
    <property type="term" value="F:1,4-dihydroxy-2-naphthoate polyprenyltransferase activity"/>
    <property type="evidence" value="ECO:0007669"/>
    <property type="project" value="UniProtKB-UniRule"/>
</dbReference>
<dbReference type="Gene3D" id="1.10.357.140">
    <property type="entry name" value="UbiA prenyltransferase"/>
    <property type="match status" value="1"/>
</dbReference>
<feature type="transmembrane region" description="Helical" evidence="8">
    <location>
        <begin position="341"/>
        <end position="363"/>
    </location>
</feature>
<feature type="transmembrane region" description="Helical" evidence="8">
    <location>
        <begin position="164"/>
        <end position="183"/>
    </location>
</feature>
<keyword evidence="3 8" id="KW-1003">Cell membrane</keyword>
<dbReference type="EC" id="2.5.1.74" evidence="8 9"/>
<dbReference type="InterPro" id="IPR044878">
    <property type="entry name" value="UbiA_sf"/>
</dbReference>
<comment type="subcellular location">
    <subcellularLocation>
        <location evidence="8">Cell membrane</location>
        <topology evidence="8">Multi-pass membrane protein</topology>
    </subcellularLocation>
    <subcellularLocation>
        <location evidence="1">Membrane</location>
        <topology evidence="1">Multi-pass membrane protein</topology>
    </subcellularLocation>
</comment>
<keyword evidence="6 8" id="KW-1133">Transmembrane helix</keyword>
<keyword evidence="4 8" id="KW-0808">Transferase</keyword>
<dbReference type="HAMAP" id="MF_01937">
    <property type="entry name" value="MenA_1"/>
    <property type="match status" value="1"/>
</dbReference>
<dbReference type="GO" id="GO:0005886">
    <property type="term" value="C:plasma membrane"/>
    <property type="evidence" value="ECO:0007669"/>
    <property type="project" value="UniProtKB-SubCell"/>
</dbReference>
<feature type="region of interest" description="Disordered" evidence="10">
    <location>
        <begin position="1"/>
        <end position="78"/>
    </location>
</feature>
<feature type="transmembrane region" description="Helical" evidence="8">
    <location>
        <begin position="189"/>
        <end position="208"/>
    </location>
</feature>
<gene>
    <name evidence="8" type="primary">menA</name>
    <name evidence="11" type="ORF">QF206_07990</name>
</gene>
<comment type="pathway">
    <text evidence="8">Quinol/quinone metabolism; menaquinone biosynthesis; menaquinol from 1,4-dihydroxy-2-naphthoate: step 1/2.</text>
</comment>
<reference evidence="11 12" key="1">
    <citation type="submission" date="2023-04" db="EMBL/GenBank/DDBJ databases">
        <title>Klugiella caeni sp. nov. isolated from the sludge of biochemical tank.</title>
        <authorList>
            <person name="Geng K."/>
        </authorList>
    </citation>
    <scope>NUCLEOTIDE SEQUENCE [LARGE SCALE GENOMIC DNA]</scope>
    <source>
        <strain evidence="11 12">YN-L-19</strain>
    </source>
</reference>
<dbReference type="InterPro" id="IPR026046">
    <property type="entry name" value="UBIAD1"/>
</dbReference>
<evidence type="ECO:0000313" key="11">
    <source>
        <dbReference type="EMBL" id="MDI2098900.1"/>
    </source>
</evidence>
<dbReference type="Gene3D" id="1.20.120.1780">
    <property type="entry name" value="UbiA prenyltransferase"/>
    <property type="match status" value="1"/>
</dbReference>
<comment type="function">
    <text evidence="8">Conversion of 1,4-dihydroxy-2-naphthoate (DHNA) to demethylmenaquinone (DMK).</text>
</comment>
<comment type="catalytic activity">
    <reaction evidence="8">
        <text>an all-trans-polyprenyl diphosphate + 1,4-dihydroxy-2-naphthoate + H(+) = a 2-demethylmenaquinol + CO2 + diphosphate</text>
        <dbReference type="Rhea" id="RHEA:26478"/>
        <dbReference type="Rhea" id="RHEA-COMP:9563"/>
        <dbReference type="Rhea" id="RHEA-COMP:9564"/>
        <dbReference type="ChEBI" id="CHEBI:11173"/>
        <dbReference type="ChEBI" id="CHEBI:15378"/>
        <dbReference type="ChEBI" id="CHEBI:16526"/>
        <dbReference type="ChEBI" id="CHEBI:33019"/>
        <dbReference type="ChEBI" id="CHEBI:55437"/>
        <dbReference type="ChEBI" id="CHEBI:58914"/>
        <dbReference type="EC" id="2.5.1.74"/>
    </reaction>
</comment>
<dbReference type="InterPro" id="IPR000537">
    <property type="entry name" value="UbiA_prenyltransferase"/>
</dbReference>
<dbReference type="PANTHER" id="PTHR13929:SF0">
    <property type="entry name" value="UBIA PRENYLTRANSFERASE DOMAIN-CONTAINING PROTEIN 1"/>
    <property type="match status" value="1"/>
</dbReference>
<dbReference type="GO" id="GO:0042371">
    <property type="term" value="P:vitamin K biosynthetic process"/>
    <property type="evidence" value="ECO:0007669"/>
    <property type="project" value="TreeGrafter"/>
</dbReference>
<accession>A0AAW6T4Z1</accession>
<comment type="caution">
    <text evidence="11">The sequence shown here is derived from an EMBL/GenBank/DDBJ whole genome shotgun (WGS) entry which is preliminary data.</text>
</comment>
<evidence type="ECO:0000256" key="8">
    <source>
        <dbReference type="HAMAP-Rule" id="MF_01937"/>
    </source>
</evidence>
<evidence type="ECO:0000313" key="12">
    <source>
        <dbReference type="Proteomes" id="UP001321506"/>
    </source>
</evidence>
<dbReference type="Proteomes" id="UP001321506">
    <property type="component" value="Unassembled WGS sequence"/>
</dbReference>
<feature type="transmembrane region" description="Helical" evidence="8">
    <location>
        <begin position="115"/>
        <end position="133"/>
    </location>
</feature>
<feature type="compositionally biased region" description="Basic and acidic residues" evidence="10">
    <location>
        <begin position="7"/>
        <end position="26"/>
    </location>
</feature>
<evidence type="ECO:0000256" key="4">
    <source>
        <dbReference type="ARBA" id="ARBA00022679"/>
    </source>
</evidence>
<organism evidence="11 12">
    <name type="scientific">Ruicaihuangia caeni</name>
    <dbReference type="NCBI Taxonomy" id="3042517"/>
    <lineage>
        <taxon>Bacteria</taxon>
        <taxon>Bacillati</taxon>
        <taxon>Actinomycetota</taxon>
        <taxon>Actinomycetes</taxon>
        <taxon>Micrococcales</taxon>
        <taxon>Microbacteriaceae</taxon>
        <taxon>Ruicaihuangia</taxon>
    </lineage>
</organism>
<dbReference type="GO" id="GO:0009234">
    <property type="term" value="P:menaquinone biosynthetic process"/>
    <property type="evidence" value="ECO:0007669"/>
    <property type="project" value="UniProtKB-UniRule"/>
</dbReference>
<evidence type="ECO:0000256" key="9">
    <source>
        <dbReference type="NCBIfam" id="TIGR00751"/>
    </source>
</evidence>
<dbReference type="InterPro" id="IPR004657">
    <property type="entry name" value="MenA"/>
</dbReference>
<evidence type="ECO:0000256" key="10">
    <source>
        <dbReference type="SAM" id="MobiDB-lite"/>
    </source>
</evidence>
<feature type="compositionally biased region" description="Low complexity" evidence="10">
    <location>
        <begin position="56"/>
        <end position="68"/>
    </location>
</feature>
<keyword evidence="5 8" id="KW-0812">Transmembrane</keyword>
<dbReference type="Pfam" id="PF01040">
    <property type="entry name" value="UbiA"/>
    <property type="match status" value="1"/>
</dbReference>
<evidence type="ECO:0000256" key="6">
    <source>
        <dbReference type="ARBA" id="ARBA00022989"/>
    </source>
</evidence>
<keyword evidence="7 8" id="KW-0472">Membrane</keyword>
<dbReference type="PANTHER" id="PTHR13929">
    <property type="entry name" value="1,4-DIHYDROXY-2-NAPHTHOATE OCTAPRENYLTRANSFERASE"/>
    <property type="match status" value="1"/>
</dbReference>
<dbReference type="EMBL" id="JASATX010000003">
    <property type="protein sequence ID" value="MDI2098900.1"/>
    <property type="molecule type" value="Genomic_DNA"/>
</dbReference>
<name>A0AAW6T4Z1_9MICO</name>
<evidence type="ECO:0000256" key="5">
    <source>
        <dbReference type="ARBA" id="ARBA00022692"/>
    </source>
</evidence>
<keyword evidence="12" id="KW-1185">Reference proteome</keyword>
<comment type="similarity">
    <text evidence="8">Belongs to the MenA family. Type 1 subfamily.</text>
</comment>
<feature type="transmembrane region" description="Helical" evidence="8">
    <location>
        <begin position="316"/>
        <end position="334"/>
    </location>
</feature>
<dbReference type="NCBIfam" id="NF004751">
    <property type="entry name" value="PRK06080.1-3"/>
    <property type="match status" value="1"/>
</dbReference>
<dbReference type="AlphaFoldDB" id="A0AAW6T4Z1"/>
<feature type="transmembrane region" description="Helical" evidence="8">
    <location>
        <begin position="220"/>
        <end position="241"/>
    </location>
</feature>
<feature type="transmembrane region" description="Helical" evidence="8">
    <location>
        <begin position="288"/>
        <end position="310"/>
    </location>
</feature>
<evidence type="ECO:0000256" key="1">
    <source>
        <dbReference type="ARBA" id="ARBA00004141"/>
    </source>
</evidence>
<feature type="transmembrane region" description="Helical" evidence="8">
    <location>
        <begin position="90"/>
        <end position="109"/>
    </location>
</feature>